<dbReference type="Proteomes" id="UP001371218">
    <property type="component" value="Unassembled WGS sequence"/>
</dbReference>
<keyword evidence="1 3" id="KW-0560">Oxidoreductase</keyword>
<dbReference type="RefSeq" id="WP_341427504.1">
    <property type="nucleotide sequence ID" value="NZ_JBBUTG010000014.1"/>
</dbReference>
<accession>A0ABU9BSZ1</accession>
<sequence length="444" mass="48655">MSTPELIAHYPASWYAATRTHTEGWPVLKGKLRADVAIVGGGFAGLHLARLLVSKGRRVALLERQRVGWGASGRNGGFVSPGFAEDSAALIRQLGADAARRLFEHSRAGVQLVQQAIDELQRPDILMGRGQLTCCRTAQGPGFDDEVRALAQQLGASFEPWSVAQVQAQMTTSRYHQAVHDPEAFQIHPLNFALALAADITRRNGQIFEGSAVRSIERHGAAWVARTAKGSVEAAELVLAGNADLGALHGPLARSVLPVATYVAVTEPLGPRLAECVRWPGAITDTRRACDYFRVVDGDRLLWGGRITTDTREPRRLRHLMREHILAVFPQLREHGGVKIAFAWPGIMGYAVHKMPFIGQLEPGLWMSSAYGGHGVGQTAGGALLLARAITEGDDEWRRYQAFPLRWAGGPLGRLATQATYWWMQARDRWDEARPRSAAALRRL</sequence>
<reference evidence="3 4" key="1">
    <citation type="submission" date="2024-04" db="EMBL/GenBank/DDBJ databases">
        <title>Novel species of the genus Ideonella isolated from streams.</title>
        <authorList>
            <person name="Lu H."/>
        </authorList>
    </citation>
    <scope>NUCLEOTIDE SEQUENCE [LARGE SCALE GENOMIC DNA]</scope>
    <source>
        <strain evidence="3 4">DXS29W</strain>
    </source>
</reference>
<organism evidence="3 4">
    <name type="scientific">Ideonella lacteola</name>
    <dbReference type="NCBI Taxonomy" id="2984193"/>
    <lineage>
        <taxon>Bacteria</taxon>
        <taxon>Pseudomonadati</taxon>
        <taxon>Pseudomonadota</taxon>
        <taxon>Betaproteobacteria</taxon>
        <taxon>Burkholderiales</taxon>
        <taxon>Sphaerotilaceae</taxon>
        <taxon>Ideonella</taxon>
    </lineage>
</organism>
<evidence type="ECO:0000256" key="1">
    <source>
        <dbReference type="ARBA" id="ARBA00023002"/>
    </source>
</evidence>
<evidence type="ECO:0000313" key="4">
    <source>
        <dbReference type="Proteomes" id="UP001371218"/>
    </source>
</evidence>
<dbReference type="InterPro" id="IPR036188">
    <property type="entry name" value="FAD/NAD-bd_sf"/>
</dbReference>
<dbReference type="GO" id="GO:0016491">
    <property type="term" value="F:oxidoreductase activity"/>
    <property type="evidence" value="ECO:0007669"/>
    <property type="project" value="UniProtKB-KW"/>
</dbReference>
<dbReference type="Gene3D" id="3.30.9.10">
    <property type="entry name" value="D-Amino Acid Oxidase, subunit A, domain 2"/>
    <property type="match status" value="1"/>
</dbReference>
<feature type="domain" description="FAD dependent oxidoreductase" evidence="2">
    <location>
        <begin position="35"/>
        <end position="388"/>
    </location>
</feature>
<gene>
    <name evidence="3" type="ORF">AACH06_19845</name>
</gene>
<dbReference type="Pfam" id="PF01266">
    <property type="entry name" value="DAO"/>
    <property type="match status" value="1"/>
</dbReference>
<evidence type="ECO:0000259" key="2">
    <source>
        <dbReference type="Pfam" id="PF01266"/>
    </source>
</evidence>
<evidence type="ECO:0000313" key="3">
    <source>
        <dbReference type="EMBL" id="MEK8033083.1"/>
    </source>
</evidence>
<keyword evidence="4" id="KW-1185">Reference proteome</keyword>
<dbReference type="SUPFAM" id="SSF51905">
    <property type="entry name" value="FAD/NAD(P)-binding domain"/>
    <property type="match status" value="1"/>
</dbReference>
<comment type="caution">
    <text evidence="3">The sequence shown here is derived from an EMBL/GenBank/DDBJ whole genome shotgun (WGS) entry which is preliminary data.</text>
</comment>
<dbReference type="EMBL" id="JBBUTG010000014">
    <property type="protein sequence ID" value="MEK8033083.1"/>
    <property type="molecule type" value="Genomic_DNA"/>
</dbReference>
<dbReference type="Gene3D" id="3.50.50.60">
    <property type="entry name" value="FAD/NAD(P)-binding domain"/>
    <property type="match status" value="1"/>
</dbReference>
<dbReference type="EC" id="1.-.-.-" evidence="3"/>
<dbReference type="PANTHER" id="PTHR13847:SF281">
    <property type="entry name" value="FAD DEPENDENT OXIDOREDUCTASE DOMAIN-CONTAINING PROTEIN"/>
    <property type="match status" value="1"/>
</dbReference>
<protein>
    <submittedName>
        <fullName evidence="3">FAD-binding oxidoreductase</fullName>
        <ecNumber evidence="3">1.-.-.-</ecNumber>
    </submittedName>
</protein>
<name>A0ABU9BSZ1_9BURK</name>
<proteinExistence type="predicted"/>
<dbReference type="PANTHER" id="PTHR13847">
    <property type="entry name" value="SARCOSINE DEHYDROGENASE-RELATED"/>
    <property type="match status" value="1"/>
</dbReference>
<dbReference type="InterPro" id="IPR006076">
    <property type="entry name" value="FAD-dep_OxRdtase"/>
</dbReference>